<dbReference type="PANTHER" id="PTHR31057:SF0">
    <property type="entry name" value="E3 UFM1-PROTEIN LIGASE 1"/>
    <property type="match status" value="1"/>
</dbReference>
<dbReference type="InterPro" id="IPR056580">
    <property type="entry name" value="Ufl1_dom"/>
</dbReference>
<evidence type="ECO:0000256" key="2">
    <source>
        <dbReference type="ARBA" id="ARBA00019780"/>
    </source>
</evidence>
<dbReference type="GO" id="GO:0032434">
    <property type="term" value="P:regulation of proteasomal ubiquitin-dependent protein catabolic process"/>
    <property type="evidence" value="ECO:0007669"/>
    <property type="project" value="TreeGrafter"/>
</dbReference>
<keyword evidence="11" id="KW-1185">Reference proteome</keyword>
<evidence type="ECO:0000256" key="5">
    <source>
        <dbReference type="ARBA" id="ARBA00031516"/>
    </source>
</evidence>
<evidence type="ECO:0000259" key="8">
    <source>
        <dbReference type="Pfam" id="PF23659"/>
    </source>
</evidence>
<evidence type="ECO:0000256" key="1">
    <source>
        <dbReference type="ARBA" id="ARBA00010789"/>
    </source>
</evidence>
<proteinExistence type="inferred from homology"/>
<reference evidence="10" key="1">
    <citation type="submission" date="2022-03" db="EMBL/GenBank/DDBJ databases">
        <authorList>
            <person name="Alioto T."/>
            <person name="Alioto T."/>
            <person name="Gomez Garrido J."/>
        </authorList>
    </citation>
    <scope>NUCLEOTIDE SEQUENCE</scope>
</reference>
<evidence type="ECO:0000313" key="11">
    <source>
        <dbReference type="Proteomes" id="UP001295444"/>
    </source>
</evidence>
<dbReference type="Pfam" id="PF09743">
    <property type="entry name" value="E3_UFM1_ligase"/>
    <property type="match status" value="1"/>
</dbReference>
<dbReference type="GO" id="GO:0061666">
    <property type="term" value="F:UFM1 ligase activity"/>
    <property type="evidence" value="ECO:0007669"/>
    <property type="project" value="InterPro"/>
</dbReference>
<sequence>MSADWEEIRRLAADFQRAQLSDTVQRLSERNCIEIVSKLIAEKQLDVVHTLDGKEYVTPTQITKEIRDELQVRGGRVNIVELQQVVNVDLTHIESRANELVKLDKSIQLVLGQLVEDNYLDQIAEEVNDKLQEAGQVTISELCKAYDLPGDFLTESLTARLGKIIQGKIDQSNNRSVIYTETFVARHRARIRGLFTAITKPTPVINLISQYGFQEHLLYSLLEELVNCGRLKGTVVGGRQDKAVFIPDIYARTQSNWIDAFFKQNGYLEFDSLSRLGIPDPVSYVRKRYKSAHLLYLKSVCVGQGIVDQVEASVEEAISSGSWLDILPLLPSCLSDEDAGMLLQQVMRTLNKSSSARVFGDTIVISEKFITECSNVFNGLMHHKAEKEMKNSPVFLVTEEDLKQAAVFENATVNKKDKREERRKRASEGSGSTRGGGGSNAREIKIKKSKKKTRKDEDSDDESQTVSTNKPKEREIPFMSLDEIQNVLRKHASDCPDELILELSENLIRPLTKSYQEVLRSVFLSSSTSASGTTRKQTMKDFQEELSNLYNNIRLFERGIKHFSDETQSSLAKHLLKTICTDITNMIFNFLAADFMMAVEDYSTITSEVRKKMLNKLQEETKGPLSKLQGSLSGKSIEEFLSFLDTSVEACGILIKKGDKKKERQVLFQHRQALLEQVKVTEDPALVLHLTSVLLFQLTTHCMLHAPGRCVPQIIAFLHTKIPQDQHELLANYQGLVVKQLIGQTKHNDNEDHDTLGDTATETEKGPESIRKELQELTTAIKDLVLRPRKISNTEE</sequence>
<keyword evidence="3" id="KW-0808">Transferase</keyword>
<feature type="region of interest" description="Disordered" evidence="6">
    <location>
        <begin position="747"/>
        <end position="770"/>
    </location>
</feature>
<dbReference type="GO" id="GO:1990592">
    <property type="term" value="P:protein K69-linked ufmylation"/>
    <property type="evidence" value="ECO:0007669"/>
    <property type="project" value="TreeGrafter"/>
</dbReference>
<evidence type="ECO:0000256" key="6">
    <source>
        <dbReference type="SAM" id="MobiDB-lite"/>
    </source>
</evidence>
<protein>
    <recommendedName>
        <fullName evidence="2">E3 UFM1-protein ligase 1</fullName>
    </recommendedName>
    <alternativeName>
        <fullName evidence="5">E3 UFM1-protein transferase 1</fullName>
    </alternativeName>
</protein>
<feature type="region of interest" description="Disordered" evidence="6">
    <location>
        <begin position="413"/>
        <end position="478"/>
    </location>
</feature>
<comment type="similarity">
    <text evidence="1">Belongs to the UFL1 family.</text>
</comment>
<dbReference type="InterPro" id="IPR018611">
    <property type="entry name" value="Ufl1"/>
</dbReference>
<evidence type="ECO:0000259" key="9">
    <source>
        <dbReference type="Pfam" id="PF25041"/>
    </source>
</evidence>
<dbReference type="AlphaFoldDB" id="A0AAD1RGI1"/>
<dbReference type="InterPro" id="IPR056579">
    <property type="entry name" value="Ufl1_N"/>
</dbReference>
<dbReference type="PANTHER" id="PTHR31057">
    <property type="entry name" value="E3 UFM1-PROTEIN LIGASE 1"/>
    <property type="match status" value="1"/>
</dbReference>
<evidence type="ECO:0000256" key="4">
    <source>
        <dbReference type="ARBA" id="ARBA00022786"/>
    </source>
</evidence>
<evidence type="ECO:0000256" key="3">
    <source>
        <dbReference type="ARBA" id="ARBA00022679"/>
    </source>
</evidence>
<name>A0AAD1RGI1_PELCU</name>
<accession>A0AAD1RGI1</accession>
<keyword evidence="4" id="KW-0833">Ubl conjugation pathway</keyword>
<dbReference type="EMBL" id="OW240913">
    <property type="protein sequence ID" value="CAH2252643.1"/>
    <property type="molecule type" value="Genomic_DNA"/>
</dbReference>
<feature type="domain" description="E3 UFM1-protein ligase-like C-terminal" evidence="9">
    <location>
        <begin position="663"/>
        <end position="784"/>
    </location>
</feature>
<dbReference type="Pfam" id="PF25041">
    <property type="entry name" value="UFL1_C"/>
    <property type="match status" value="1"/>
</dbReference>
<dbReference type="Pfam" id="PF25870">
    <property type="entry name" value="WHD_UFL1_5th"/>
    <property type="match status" value="1"/>
</dbReference>
<evidence type="ECO:0000259" key="7">
    <source>
        <dbReference type="Pfam" id="PF09743"/>
    </source>
</evidence>
<dbReference type="Proteomes" id="UP001295444">
    <property type="component" value="Chromosome 02"/>
</dbReference>
<dbReference type="GO" id="GO:0034976">
    <property type="term" value="P:response to endoplasmic reticulum stress"/>
    <property type="evidence" value="ECO:0007669"/>
    <property type="project" value="TreeGrafter"/>
</dbReference>
<evidence type="ECO:0000313" key="10">
    <source>
        <dbReference type="EMBL" id="CAH2252643.1"/>
    </source>
</evidence>
<feature type="domain" description="E3 UFM1-protein ligase 1-like" evidence="8">
    <location>
        <begin position="539"/>
        <end position="657"/>
    </location>
</feature>
<dbReference type="InterPro" id="IPR056761">
    <property type="entry name" value="Ufl1-like_C"/>
</dbReference>
<gene>
    <name evidence="10" type="ORF">PECUL_23A008387</name>
</gene>
<dbReference type="GO" id="GO:0005789">
    <property type="term" value="C:endoplasmic reticulum membrane"/>
    <property type="evidence" value="ECO:0007669"/>
    <property type="project" value="TreeGrafter"/>
</dbReference>
<dbReference type="Pfam" id="PF23659">
    <property type="entry name" value="UFL1"/>
    <property type="match status" value="1"/>
</dbReference>
<feature type="domain" description="E3 UFM1-protein ligase 1-like N-terminal" evidence="7">
    <location>
        <begin position="7"/>
        <end position="285"/>
    </location>
</feature>
<organism evidence="10 11">
    <name type="scientific">Pelobates cultripes</name>
    <name type="common">Western spadefoot toad</name>
    <dbReference type="NCBI Taxonomy" id="61616"/>
    <lineage>
        <taxon>Eukaryota</taxon>
        <taxon>Metazoa</taxon>
        <taxon>Chordata</taxon>
        <taxon>Craniata</taxon>
        <taxon>Vertebrata</taxon>
        <taxon>Euteleostomi</taxon>
        <taxon>Amphibia</taxon>
        <taxon>Batrachia</taxon>
        <taxon>Anura</taxon>
        <taxon>Pelobatoidea</taxon>
        <taxon>Pelobatidae</taxon>
        <taxon>Pelobates</taxon>
    </lineage>
</organism>